<proteinExistence type="inferred from homology"/>
<sequence length="114" mass="12644">MGEEKAKPAGVWPTVKPFVNGGASGMLATCVIQPIDMIKVRIQLGQGSAGQVMRTMLKNEGIRAFYKAWSISPFMRFARRQFSGGKWNTSKVGQVMEIPPIRWSSGTGLLRWSR</sequence>
<keyword evidence="5" id="KW-0677">Repeat</keyword>
<dbReference type="EMBL" id="JAVXUP010001841">
    <property type="protein sequence ID" value="KAK3007636.1"/>
    <property type="molecule type" value="Genomic_DNA"/>
</dbReference>
<evidence type="ECO:0000256" key="8">
    <source>
        <dbReference type="PROSITE-ProRule" id="PRU00282"/>
    </source>
</evidence>
<evidence type="ECO:0000313" key="11">
    <source>
        <dbReference type="Proteomes" id="UP001188597"/>
    </source>
</evidence>
<keyword evidence="4 8" id="KW-0812">Transmembrane</keyword>
<name>A0AA89APD5_9ASTE</name>
<feature type="repeat" description="Solcar" evidence="8">
    <location>
        <begin position="12"/>
        <end position="93"/>
    </location>
</feature>
<dbReference type="Pfam" id="PF00153">
    <property type="entry name" value="Mito_carr"/>
    <property type="match status" value="1"/>
</dbReference>
<comment type="similarity">
    <text evidence="2 9">Belongs to the mitochondrial carrier (TC 2.A.29) family.</text>
</comment>
<evidence type="ECO:0000256" key="7">
    <source>
        <dbReference type="ARBA" id="ARBA00023136"/>
    </source>
</evidence>
<evidence type="ECO:0000256" key="4">
    <source>
        <dbReference type="ARBA" id="ARBA00022692"/>
    </source>
</evidence>
<dbReference type="AlphaFoldDB" id="A0AA89APD5"/>
<evidence type="ECO:0000313" key="10">
    <source>
        <dbReference type="EMBL" id="KAK3007636.1"/>
    </source>
</evidence>
<evidence type="ECO:0000256" key="1">
    <source>
        <dbReference type="ARBA" id="ARBA00004141"/>
    </source>
</evidence>
<evidence type="ECO:0000256" key="9">
    <source>
        <dbReference type="RuleBase" id="RU000488"/>
    </source>
</evidence>
<keyword evidence="6" id="KW-1133">Transmembrane helix</keyword>
<reference evidence="10" key="1">
    <citation type="submission" date="2022-12" db="EMBL/GenBank/DDBJ databases">
        <title>Draft genome assemblies for two species of Escallonia (Escalloniales).</title>
        <authorList>
            <person name="Chanderbali A."/>
            <person name="Dervinis C."/>
            <person name="Anghel I."/>
            <person name="Soltis D."/>
            <person name="Soltis P."/>
            <person name="Zapata F."/>
        </authorList>
    </citation>
    <scope>NUCLEOTIDE SEQUENCE</scope>
    <source>
        <strain evidence="10">UCBG64.0493</strain>
        <tissue evidence="10">Leaf</tissue>
    </source>
</reference>
<dbReference type="GO" id="GO:0016020">
    <property type="term" value="C:membrane"/>
    <property type="evidence" value="ECO:0007669"/>
    <property type="project" value="UniProtKB-SubCell"/>
</dbReference>
<dbReference type="SUPFAM" id="SSF103506">
    <property type="entry name" value="Mitochondrial carrier"/>
    <property type="match status" value="1"/>
</dbReference>
<keyword evidence="3 9" id="KW-0813">Transport</keyword>
<keyword evidence="11" id="KW-1185">Reference proteome</keyword>
<evidence type="ECO:0000256" key="6">
    <source>
        <dbReference type="ARBA" id="ARBA00022989"/>
    </source>
</evidence>
<dbReference type="Proteomes" id="UP001188597">
    <property type="component" value="Unassembled WGS sequence"/>
</dbReference>
<dbReference type="Gene3D" id="1.50.40.10">
    <property type="entry name" value="Mitochondrial carrier domain"/>
    <property type="match status" value="1"/>
</dbReference>
<organism evidence="10 11">
    <name type="scientific">Escallonia herrerae</name>
    <dbReference type="NCBI Taxonomy" id="1293975"/>
    <lineage>
        <taxon>Eukaryota</taxon>
        <taxon>Viridiplantae</taxon>
        <taxon>Streptophyta</taxon>
        <taxon>Embryophyta</taxon>
        <taxon>Tracheophyta</taxon>
        <taxon>Spermatophyta</taxon>
        <taxon>Magnoliopsida</taxon>
        <taxon>eudicotyledons</taxon>
        <taxon>Gunneridae</taxon>
        <taxon>Pentapetalae</taxon>
        <taxon>asterids</taxon>
        <taxon>campanulids</taxon>
        <taxon>Escalloniales</taxon>
        <taxon>Escalloniaceae</taxon>
        <taxon>Escallonia</taxon>
    </lineage>
</organism>
<dbReference type="PANTHER" id="PTHR45618">
    <property type="entry name" value="MITOCHONDRIAL DICARBOXYLATE CARRIER-RELATED"/>
    <property type="match status" value="1"/>
</dbReference>
<accession>A0AA89APD5</accession>
<gene>
    <name evidence="10" type="ORF">RJ639_015347</name>
</gene>
<evidence type="ECO:0000256" key="3">
    <source>
        <dbReference type="ARBA" id="ARBA00022448"/>
    </source>
</evidence>
<protein>
    <submittedName>
        <fullName evidence="10">Uncharacterized protein</fullName>
    </submittedName>
</protein>
<keyword evidence="7 8" id="KW-0472">Membrane</keyword>
<dbReference type="PROSITE" id="PS50920">
    <property type="entry name" value="SOLCAR"/>
    <property type="match status" value="1"/>
</dbReference>
<dbReference type="InterPro" id="IPR023395">
    <property type="entry name" value="MCP_dom_sf"/>
</dbReference>
<comment type="caution">
    <text evidence="10">The sequence shown here is derived from an EMBL/GenBank/DDBJ whole genome shotgun (WGS) entry which is preliminary data.</text>
</comment>
<evidence type="ECO:0000256" key="2">
    <source>
        <dbReference type="ARBA" id="ARBA00006375"/>
    </source>
</evidence>
<comment type="subcellular location">
    <subcellularLocation>
        <location evidence="1">Membrane</location>
        <topology evidence="1">Multi-pass membrane protein</topology>
    </subcellularLocation>
</comment>
<dbReference type="InterPro" id="IPR018108">
    <property type="entry name" value="MCP_transmembrane"/>
</dbReference>
<evidence type="ECO:0000256" key="5">
    <source>
        <dbReference type="ARBA" id="ARBA00022737"/>
    </source>
</evidence>
<dbReference type="InterPro" id="IPR050391">
    <property type="entry name" value="Mito_Metabolite_Transporter"/>
</dbReference>